<organism evidence="3 5">
    <name type="scientific">Stutzerimonas balearica DSM 6083</name>
    <dbReference type="NCBI Taxonomy" id="1123016"/>
    <lineage>
        <taxon>Bacteria</taxon>
        <taxon>Pseudomonadati</taxon>
        <taxon>Pseudomonadota</taxon>
        <taxon>Gammaproteobacteria</taxon>
        <taxon>Pseudomonadales</taxon>
        <taxon>Pseudomonadaceae</taxon>
        <taxon>Stutzerimonas</taxon>
    </lineage>
</organism>
<evidence type="ECO:0000259" key="2">
    <source>
        <dbReference type="Pfam" id="PF13883"/>
    </source>
</evidence>
<accession>A0A8D3XZF4</accession>
<evidence type="ECO:0000259" key="1">
    <source>
        <dbReference type="Pfam" id="PF10615"/>
    </source>
</evidence>
<dbReference type="Proteomes" id="UP000182276">
    <property type="component" value="Unassembled WGS sequence"/>
</dbReference>
<dbReference type="SUPFAM" id="SSF50475">
    <property type="entry name" value="FMN-binding split barrel"/>
    <property type="match status" value="1"/>
</dbReference>
<sequence>MSAESAKHARHLLLEEYRGVLSTQSQTMPGFPFGSVVPYCLDEQGRPLILISRIAQHTRNLKADPRCSLLVGERDAEDVQAAGRLTLLAEARQLVEADAIDVAAQRYYRYFPDSRDYHRVHDFDFWVLQPVRWRYIGGFGAIHWLEQVALANPFAGEGGAVERSMVEHMNEDHAAAIAHYVREAGLPQEPKASLVGIDSEGFHLRIGQRLFWLAFAEPCATPQAVRQALVAMARASRSAGLQAGEE</sequence>
<dbReference type="GO" id="GO:0005737">
    <property type="term" value="C:cytoplasm"/>
    <property type="evidence" value="ECO:0007669"/>
    <property type="project" value="UniProtKB-ARBA"/>
</dbReference>
<dbReference type="PANTHER" id="PTHR13343">
    <property type="entry name" value="CREG1 PROTEIN"/>
    <property type="match status" value="1"/>
</dbReference>
<feature type="domain" description="CREG-like beta-barrel" evidence="2">
    <location>
        <begin position="4"/>
        <end position="145"/>
    </location>
</feature>
<name>A0A8D3XZF4_9GAMM</name>
<keyword evidence="6" id="KW-1185">Reference proteome</keyword>
<dbReference type="InterPro" id="IPR055343">
    <property type="entry name" value="CREG_beta-barrel"/>
</dbReference>
<dbReference type="Proteomes" id="UP000031271">
    <property type="component" value="Chromosome"/>
</dbReference>
<dbReference type="InterPro" id="IPR019595">
    <property type="entry name" value="DUF2470"/>
</dbReference>
<dbReference type="Gene3D" id="2.30.110.10">
    <property type="entry name" value="Electron Transport, Fmn-binding Protein, Chain A"/>
    <property type="match status" value="1"/>
</dbReference>
<dbReference type="GeneID" id="77259333"/>
<dbReference type="RefSeq" id="WP_043218954.1">
    <property type="nucleotide sequence ID" value="NZ_CP007511.1"/>
</dbReference>
<feature type="domain" description="DUF2470" evidence="1">
    <location>
        <begin position="163"/>
        <end position="232"/>
    </location>
</feature>
<dbReference type="Gene3D" id="3.20.180.10">
    <property type="entry name" value="PNP-oxidase-like"/>
    <property type="match status" value="1"/>
</dbReference>
<dbReference type="PANTHER" id="PTHR13343:SF17">
    <property type="entry name" value="CELLULAR REPRESSOR OF E1A-STIMULATED GENES, ISOFORM A"/>
    <property type="match status" value="1"/>
</dbReference>
<dbReference type="KEGG" id="pbm:CL52_05310"/>
<evidence type="ECO:0000313" key="5">
    <source>
        <dbReference type="Proteomes" id="UP000031271"/>
    </source>
</evidence>
<reference evidence="5" key="1">
    <citation type="submission" date="2014-03" db="EMBL/GenBank/DDBJ databases">
        <title>Complete genome of Pseudomonas balearica DSM 6083T, a sewage water isolate from an enrichment with 2-methylnaphthalene.</title>
        <authorList>
            <person name="Salva-Serra F."/>
            <person name="Jaen-Luchoro D."/>
            <person name="Busquets A."/>
            <person name="Pena A."/>
            <person name="Gomila M."/>
            <person name="Bosch R."/>
            <person name="Nogales B."/>
            <person name="Garcia-Valdes E."/>
            <person name="Lalucat J."/>
            <person name="Bennasar A."/>
        </authorList>
    </citation>
    <scope>NUCLEOTIDE SEQUENCE [LARGE SCALE GENOMIC DNA]</scope>
    <source>
        <strain evidence="5">DSM 6083</strain>
    </source>
</reference>
<reference evidence="4 6" key="2">
    <citation type="submission" date="2016-10" db="EMBL/GenBank/DDBJ databases">
        <authorList>
            <person name="Varghese N."/>
            <person name="Submissions S."/>
        </authorList>
    </citation>
    <scope>NUCLEOTIDE SEQUENCE [LARGE SCALE GENOMIC DNA]</scope>
    <source>
        <strain evidence="4 6">DSM 6083</strain>
    </source>
</reference>
<dbReference type="InterPro" id="IPR012349">
    <property type="entry name" value="Split_barrel_FMN-bd"/>
</dbReference>
<proteinExistence type="predicted"/>
<reference evidence="3 5" key="3">
    <citation type="journal article" name="Genome Announc.">
        <title>Complete Genome Sequence of Pseudomonas balearica DSM 6083T.</title>
        <authorList>
            <person name="Bennasar-Figueras A."/>
            <person name="Salva-Serra F."/>
            <person name="Jaen-Luchoro D."/>
            <person name="Segui C."/>
            <person name="Aliaga F."/>
            <person name="Busquets A."/>
            <person name="Gomila M."/>
            <person name="Moore E.R."/>
            <person name="Lalucat J."/>
        </authorList>
    </citation>
    <scope>NUCLEOTIDE SEQUENCE [LARGE SCALE GENOMIC DNA]</scope>
    <source>
        <strain evidence="5">DSM 6083</strain>
        <strain evidence="3">DSM6083</strain>
    </source>
</reference>
<evidence type="ECO:0000313" key="4">
    <source>
        <dbReference type="EMBL" id="SDM96247.1"/>
    </source>
</evidence>
<dbReference type="Pfam" id="PF10615">
    <property type="entry name" value="DUF2470"/>
    <property type="match status" value="1"/>
</dbReference>
<evidence type="ECO:0000313" key="6">
    <source>
        <dbReference type="Proteomes" id="UP000182276"/>
    </source>
</evidence>
<protein>
    <submittedName>
        <fullName evidence="3">Heme iron utilization protein</fullName>
    </submittedName>
</protein>
<dbReference type="AlphaFoldDB" id="A0A8D3XZF4"/>
<evidence type="ECO:0000313" key="3">
    <source>
        <dbReference type="EMBL" id="AJE14481.1"/>
    </source>
</evidence>
<dbReference type="Pfam" id="PF13883">
    <property type="entry name" value="CREG_beta-barrel"/>
    <property type="match status" value="1"/>
</dbReference>
<dbReference type="EMBL" id="CP007511">
    <property type="protein sequence ID" value="AJE14481.1"/>
    <property type="molecule type" value="Genomic_DNA"/>
</dbReference>
<gene>
    <name evidence="3" type="ORF">CL52_05310</name>
    <name evidence="4" type="ORF">SAMN05660875_11515</name>
</gene>
<dbReference type="EMBL" id="FNHO01000015">
    <property type="protein sequence ID" value="SDM96247.1"/>
    <property type="molecule type" value="Genomic_DNA"/>
</dbReference>
<dbReference type="InterPro" id="IPR037119">
    <property type="entry name" value="Haem_oxidase_HugZ-like_sf"/>
</dbReference>